<dbReference type="Proteomes" id="UP000657385">
    <property type="component" value="Unassembled WGS sequence"/>
</dbReference>
<dbReference type="Gene3D" id="1.10.510.10">
    <property type="entry name" value="Transferase(Phosphotransferase) domain 1"/>
    <property type="match status" value="1"/>
</dbReference>
<name>A0A931FFB0_9ACTN</name>
<dbReference type="PROSITE" id="PS00108">
    <property type="entry name" value="PROTEIN_KINASE_ST"/>
    <property type="match status" value="1"/>
</dbReference>
<dbReference type="InterPro" id="IPR008271">
    <property type="entry name" value="Ser/Thr_kinase_AS"/>
</dbReference>
<feature type="region of interest" description="Disordered" evidence="10">
    <location>
        <begin position="296"/>
        <end position="335"/>
    </location>
</feature>
<dbReference type="SMART" id="SM00220">
    <property type="entry name" value="S_TKc"/>
    <property type="match status" value="1"/>
</dbReference>
<dbReference type="PROSITE" id="PS00107">
    <property type="entry name" value="PROTEIN_KINASE_ATP"/>
    <property type="match status" value="1"/>
</dbReference>
<evidence type="ECO:0000256" key="3">
    <source>
        <dbReference type="ARBA" id="ARBA00022679"/>
    </source>
</evidence>
<evidence type="ECO:0000256" key="1">
    <source>
        <dbReference type="ARBA" id="ARBA00012513"/>
    </source>
</evidence>
<dbReference type="FunFam" id="1.10.510.10:FF:000021">
    <property type="entry name" value="Serine/threonine protein kinase"/>
    <property type="match status" value="1"/>
</dbReference>
<organism evidence="13 14">
    <name type="scientific">Streptacidiphilus fuscans</name>
    <dbReference type="NCBI Taxonomy" id="2789292"/>
    <lineage>
        <taxon>Bacteria</taxon>
        <taxon>Bacillati</taxon>
        <taxon>Actinomycetota</taxon>
        <taxon>Actinomycetes</taxon>
        <taxon>Kitasatosporales</taxon>
        <taxon>Streptomycetaceae</taxon>
        <taxon>Streptacidiphilus</taxon>
    </lineage>
</organism>
<keyword evidence="14" id="KW-1185">Reference proteome</keyword>
<dbReference type="InterPro" id="IPR011009">
    <property type="entry name" value="Kinase-like_dom_sf"/>
</dbReference>
<dbReference type="NCBIfam" id="NF033483">
    <property type="entry name" value="PknB_PASTA_kin"/>
    <property type="match status" value="1"/>
</dbReference>
<keyword evidence="6 9" id="KW-0067">ATP-binding</keyword>
<dbReference type="PANTHER" id="PTHR43289:SF6">
    <property type="entry name" value="SERINE_THREONINE-PROTEIN KINASE NEKL-3"/>
    <property type="match status" value="1"/>
</dbReference>
<dbReference type="SUPFAM" id="SSF56112">
    <property type="entry name" value="Protein kinase-like (PK-like)"/>
    <property type="match status" value="1"/>
</dbReference>
<feature type="domain" description="Protein kinase" evidence="12">
    <location>
        <begin position="11"/>
        <end position="277"/>
    </location>
</feature>
<dbReference type="PROSITE" id="PS50011">
    <property type="entry name" value="PROTEIN_KINASE_DOM"/>
    <property type="match status" value="1"/>
</dbReference>
<reference evidence="13" key="1">
    <citation type="submission" date="2020-11" db="EMBL/GenBank/DDBJ databases">
        <title>Isolation and identification of active actinomycetes.</title>
        <authorList>
            <person name="Yu B."/>
        </authorList>
    </citation>
    <scope>NUCLEOTIDE SEQUENCE</scope>
    <source>
        <strain evidence="13">NEAU-YB345</strain>
    </source>
</reference>
<evidence type="ECO:0000256" key="4">
    <source>
        <dbReference type="ARBA" id="ARBA00022741"/>
    </source>
</evidence>
<comment type="catalytic activity">
    <reaction evidence="7">
        <text>L-threonyl-[protein] + ATP = O-phospho-L-threonyl-[protein] + ADP + H(+)</text>
        <dbReference type="Rhea" id="RHEA:46608"/>
        <dbReference type="Rhea" id="RHEA-COMP:11060"/>
        <dbReference type="Rhea" id="RHEA-COMP:11605"/>
        <dbReference type="ChEBI" id="CHEBI:15378"/>
        <dbReference type="ChEBI" id="CHEBI:30013"/>
        <dbReference type="ChEBI" id="CHEBI:30616"/>
        <dbReference type="ChEBI" id="CHEBI:61977"/>
        <dbReference type="ChEBI" id="CHEBI:456216"/>
        <dbReference type="EC" id="2.7.11.1"/>
    </reaction>
</comment>
<dbReference type="InterPro" id="IPR017441">
    <property type="entry name" value="Protein_kinase_ATP_BS"/>
</dbReference>
<dbReference type="FunFam" id="3.30.200.20:FF:000035">
    <property type="entry name" value="Serine/threonine protein kinase Stk1"/>
    <property type="match status" value="1"/>
</dbReference>
<evidence type="ECO:0000256" key="2">
    <source>
        <dbReference type="ARBA" id="ARBA00022527"/>
    </source>
</evidence>
<dbReference type="EC" id="2.7.11.1" evidence="1"/>
<evidence type="ECO:0000256" key="5">
    <source>
        <dbReference type="ARBA" id="ARBA00022777"/>
    </source>
</evidence>
<evidence type="ECO:0000256" key="8">
    <source>
        <dbReference type="ARBA" id="ARBA00048679"/>
    </source>
</evidence>
<keyword evidence="11" id="KW-0472">Membrane</keyword>
<keyword evidence="11" id="KW-0812">Transmembrane</keyword>
<evidence type="ECO:0000256" key="11">
    <source>
        <dbReference type="SAM" id="Phobius"/>
    </source>
</evidence>
<dbReference type="CDD" id="cd14014">
    <property type="entry name" value="STKc_PknB_like"/>
    <property type="match status" value="1"/>
</dbReference>
<keyword evidence="11" id="KW-1133">Transmembrane helix</keyword>
<evidence type="ECO:0000259" key="12">
    <source>
        <dbReference type="PROSITE" id="PS50011"/>
    </source>
</evidence>
<evidence type="ECO:0000313" key="14">
    <source>
        <dbReference type="Proteomes" id="UP000657385"/>
    </source>
</evidence>
<keyword evidence="2" id="KW-0723">Serine/threonine-protein kinase</keyword>
<dbReference type="PANTHER" id="PTHR43289">
    <property type="entry name" value="MITOGEN-ACTIVATED PROTEIN KINASE KINASE KINASE 20-RELATED"/>
    <property type="match status" value="1"/>
</dbReference>
<dbReference type="EMBL" id="JADPRT010000006">
    <property type="protein sequence ID" value="MBF9069621.1"/>
    <property type="molecule type" value="Genomic_DNA"/>
</dbReference>
<feature type="binding site" evidence="9">
    <location>
        <position position="40"/>
    </location>
    <ligand>
        <name>ATP</name>
        <dbReference type="ChEBI" id="CHEBI:30616"/>
    </ligand>
</feature>
<evidence type="ECO:0000256" key="6">
    <source>
        <dbReference type="ARBA" id="ARBA00022840"/>
    </source>
</evidence>
<comment type="caution">
    <text evidence="13">The sequence shown here is derived from an EMBL/GenBank/DDBJ whole genome shotgun (WGS) entry which is preliminary data.</text>
</comment>
<keyword evidence="5 13" id="KW-0418">Kinase</keyword>
<dbReference type="InterPro" id="IPR000719">
    <property type="entry name" value="Prot_kinase_dom"/>
</dbReference>
<dbReference type="Gene3D" id="3.30.200.20">
    <property type="entry name" value="Phosphorylase Kinase, domain 1"/>
    <property type="match status" value="1"/>
</dbReference>
<evidence type="ECO:0000256" key="10">
    <source>
        <dbReference type="SAM" id="MobiDB-lite"/>
    </source>
</evidence>
<accession>A0A931FFB0</accession>
<gene>
    <name evidence="13" type="primary">pknB</name>
    <name evidence="13" type="ORF">I2501_16475</name>
</gene>
<evidence type="ECO:0000313" key="13">
    <source>
        <dbReference type="EMBL" id="MBF9069621.1"/>
    </source>
</evidence>
<feature type="transmembrane region" description="Helical" evidence="11">
    <location>
        <begin position="342"/>
        <end position="365"/>
    </location>
</feature>
<dbReference type="GO" id="GO:0005524">
    <property type="term" value="F:ATP binding"/>
    <property type="evidence" value="ECO:0007669"/>
    <property type="project" value="UniProtKB-UniRule"/>
</dbReference>
<evidence type="ECO:0000256" key="7">
    <source>
        <dbReference type="ARBA" id="ARBA00047899"/>
    </source>
</evidence>
<sequence length="366" mass="39325">MEERRRLGGRYELGGLLGRGGMAEVYIAHDVRLDRTVAVKTLRADMAHDETGLARFRREAQSTASLNHPAIVAVYDTDEDQFNGASIPFIVMEYVEGSTLLKLAQSGRRLLPERALEMTVGILQALAYSHRSGIIHRDMKPANVMLTRTGQVKVMDFGIARAMGDAGMTMTATSAVIGTAQYLSPEQARGEQVDVRTDLYSTGCLLYELLALRPPFIGDSPISVAYQHVQDQPLPPSTFDPQIRPEIDAIVLKALTKDREARYQTADEMRADIERVLGGQPLTVAAPMVNTVAAGSRNQDFGAPQGASRPAAAAPSPATTYGTSRPRAAASASGGGKDQRRAYALIALLGGVVLLVSCLATQALMS</sequence>
<feature type="compositionally biased region" description="Low complexity" evidence="10">
    <location>
        <begin position="302"/>
        <end position="332"/>
    </location>
</feature>
<dbReference type="Pfam" id="PF00069">
    <property type="entry name" value="Pkinase"/>
    <property type="match status" value="1"/>
</dbReference>
<comment type="catalytic activity">
    <reaction evidence="8">
        <text>L-seryl-[protein] + ATP = O-phospho-L-seryl-[protein] + ADP + H(+)</text>
        <dbReference type="Rhea" id="RHEA:17989"/>
        <dbReference type="Rhea" id="RHEA-COMP:9863"/>
        <dbReference type="Rhea" id="RHEA-COMP:11604"/>
        <dbReference type="ChEBI" id="CHEBI:15378"/>
        <dbReference type="ChEBI" id="CHEBI:29999"/>
        <dbReference type="ChEBI" id="CHEBI:30616"/>
        <dbReference type="ChEBI" id="CHEBI:83421"/>
        <dbReference type="ChEBI" id="CHEBI:456216"/>
        <dbReference type="EC" id="2.7.11.1"/>
    </reaction>
</comment>
<dbReference type="GO" id="GO:0004674">
    <property type="term" value="F:protein serine/threonine kinase activity"/>
    <property type="evidence" value="ECO:0007669"/>
    <property type="project" value="UniProtKB-KW"/>
</dbReference>
<dbReference type="GO" id="GO:0045717">
    <property type="term" value="P:negative regulation of fatty acid biosynthetic process"/>
    <property type="evidence" value="ECO:0007669"/>
    <property type="project" value="UniProtKB-ARBA"/>
</dbReference>
<evidence type="ECO:0000256" key="9">
    <source>
        <dbReference type="PROSITE-ProRule" id="PRU10141"/>
    </source>
</evidence>
<proteinExistence type="predicted"/>
<keyword evidence="3" id="KW-0808">Transferase</keyword>
<dbReference type="AlphaFoldDB" id="A0A931FFB0"/>
<keyword evidence="4 9" id="KW-0547">Nucleotide-binding</keyword>
<protein>
    <recommendedName>
        <fullName evidence="1">non-specific serine/threonine protein kinase</fullName>
        <ecNumber evidence="1">2.7.11.1</ecNumber>
    </recommendedName>
</protein>